<dbReference type="KEGG" id="rsb:RS694_08450"/>
<evidence type="ECO:0008006" key="4">
    <source>
        <dbReference type="Google" id="ProtNLM"/>
    </source>
</evidence>
<evidence type="ECO:0000256" key="1">
    <source>
        <dbReference type="SAM" id="MobiDB-lite"/>
    </source>
</evidence>
<organism evidence="2 3">
    <name type="scientific">Rhodoferax saidenbachensis</name>
    <dbReference type="NCBI Taxonomy" id="1484693"/>
    <lineage>
        <taxon>Bacteria</taxon>
        <taxon>Pseudomonadati</taxon>
        <taxon>Pseudomonadota</taxon>
        <taxon>Betaproteobacteria</taxon>
        <taxon>Burkholderiales</taxon>
        <taxon>Comamonadaceae</taxon>
        <taxon>Rhodoferax</taxon>
    </lineage>
</organism>
<accession>A0A1P8K982</accession>
<dbReference type="AlphaFoldDB" id="A0A1P8K982"/>
<gene>
    <name evidence="2" type="ORF">RS694_08450</name>
</gene>
<evidence type="ECO:0000313" key="3">
    <source>
        <dbReference type="Proteomes" id="UP000186110"/>
    </source>
</evidence>
<protein>
    <recommendedName>
        <fullName evidence="4">Hemin transporter HemP</fullName>
    </recommendedName>
</protein>
<reference evidence="2 3" key="1">
    <citation type="submission" date="2017-01" db="EMBL/GenBank/DDBJ databases">
        <authorList>
            <person name="Mah S.A."/>
            <person name="Swanson W.J."/>
            <person name="Moy G.W."/>
            <person name="Vacquier V.D."/>
        </authorList>
    </citation>
    <scope>NUCLEOTIDE SEQUENCE [LARGE SCALE GENOMIC DNA]</scope>
    <source>
        <strain evidence="2 3">DSM 22694</strain>
    </source>
</reference>
<dbReference type="Proteomes" id="UP000186110">
    <property type="component" value="Chromosome"/>
</dbReference>
<dbReference type="InterPro" id="IPR019600">
    <property type="entry name" value="Hemin_uptake_protein_HemP"/>
</dbReference>
<evidence type="ECO:0000313" key="2">
    <source>
        <dbReference type="EMBL" id="APW42555.1"/>
    </source>
</evidence>
<sequence length="67" mass="6981">MVTQPPNPPVSAPPAPAMVQAAPQAGGRPGPLRSTDLLGAQQAVEIEHNGLVYRLQSTRSGKLILTK</sequence>
<dbReference type="Pfam" id="PF10636">
    <property type="entry name" value="hemP"/>
    <property type="match status" value="1"/>
</dbReference>
<dbReference type="Gene3D" id="2.10.70.10">
    <property type="entry name" value="Complement Module, domain 1"/>
    <property type="match status" value="1"/>
</dbReference>
<feature type="compositionally biased region" description="Pro residues" evidence="1">
    <location>
        <begin position="1"/>
        <end position="16"/>
    </location>
</feature>
<keyword evidence="3" id="KW-1185">Reference proteome</keyword>
<feature type="region of interest" description="Disordered" evidence="1">
    <location>
        <begin position="1"/>
        <end position="31"/>
    </location>
</feature>
<dbReference type="eggNOG" id="COG4256">
    <property type="taxonomic scope" value="Bacteria"/>
</dbReference>
<dbReference type="RefSeq" id="WP_076069510.1">
    <property type="nucleotide sequence ID" value="NZ_CP019239.1"/>
</dbReference>
<dbReference type="STRING" id="1484693.RS694_08450"/>
<proteinExistence type="predicted"/>
<dbReference type="EMBL" id="CP019239">
    <property type="protein sequence ID" value="APW42555.1"/>
    <property type="molecule type" value="Genomic_DNA"/>
</dbReference>
<name>A0A1P8K982_9BURK</name>